<keyword evidence="1" id="KW-0732">Signal</keyword>
<gene>
    <name evidence="2" type="ORF">BAE44_0003844</name>
</gene>
<dbReference type="STRING" id="888268.A0A1E5WD19"/>
<dbReference type="OrthoDB" id="406551at2759"/>
<proteinExistence type="predicted"/>
<sequence length="454" mass="49865">MWPLLLLPFLLANAKATPRPPSVAGPPPPMTPWPEQFHAVVVTNLTASGGRLQVIDLYYDWPRGRDLNLVRDQLSDGEPLRNVEWTNGTAYLFDAASCRVFQFAVGLLPPDWKARGAAYLGRARVDGFDCHVWSNFLFIRYYEDVATGRPVAWNFIGMERHVLSFEPGGVLEDSSKWQAPAYCFDGSNGDAADEVHGQGGRADPQPPPMSPPPLMLLPLLLLLAAGSFAAANAKVTPPPSATAAAGAGAGAPAPVPTPWPEQFHAVVFTNLTESGGRLQLIDLYYDWPRRRNLNLVRHQLSADPLYDVEWTNGTSYYFDSGSCRTTRFPVGVLPPDWLADGAVYLGREHIDGFDCHLWTKVDFIWYYEEVATGRPVRWNFFNGMQQHVMSFEVGGVLEDSKWQAPAYCFDGGNADTTNVAADQVDGDSVRSDVMNSLIRFAGAPAAAIAASFDQ</sequence>
<evidence type="ECO:0000313" key="3">
    <source>
        <dbReference type="Proteomes" id="UP000095767"/>
    </source>
</evidence>
<evidence type="ECO:0000313" key="2">
    <source>
        <dbReference type="EMBL" id="OEL35140.1"/>
    </source>
</evidence>
<feature type="chain" id="PRO_5009189151" evidence="1">
    <location>
        <begin position="17"/>
        <end position="454"/>
    </location>
</feature>
<comment type="caution">
    <text evidence="2">The sequence shown here is derived from an EMBL/GenBank/DDBJ whole genome shotgun (WGS) entry which is preliminary data.</text>
</comment>
<reference evidence="2 3" key="1">
    <citation type="submission" date="2016-09" db="EMBL/GenBank/DDBJ databases">
        <title>The draft genome of Dichanthelium oligosanthes: A C3 panicoid grass species.</title>
        <authorList>
            <person name="Studer A.J."/>
            <person name="Schnable J.C."/>
            <person name="Brutnell T.P."/>
        </authorList>
    </citation>
    <scope>NUCLEOTIDE SEQUENCE [LARGE SCALE GENOMIC DNA]</scope>
    <source>
        <strain evidence="3">cv. Kellogg 1175</strain>
        <tissue evidence="2">Leaf</tissue>
    </source>
</reference>
<organism evidence="2 3">
    <name type="scientific">Dichanthelium oligosanthes</name>
    <dbReference type="NCBI Taxonomy" id="888268"/>
    <lineage>
        <taxon>Eukaryota</taxon>
        <taxon>Viridiplantae</taxon>
        <taxon>Streptophyta</taxon>
        <taxon>Embryophyta</taxon>
        <taxon>Tracheophyta</taxon>
        <taxon>Spermatophyta</taxon>
        <taxon>Magnoliopsida</taxon>
        <taxon>Liliopsida</taxon>
        <taxon>Poales</taxon>
        <taxon>Poaceae</taxon>
        <taxon>PACMAD clade</taxon>
        <taxon>Panicoideae</taxon>
        <taxon>Panicodae</taxon>
        <taxon>Paniceae</taxon>
        <taxon>Dichantheliinae</taxon>
        <taxon>Dichanthelium</taxon>
    </lineage>
</organism>
<evidence type="ECO:0000256" key="1">
    <source>
        <dbReference type="SAM" id="SignalP"/>
    </source>
</evidence>
<dbReference type="EMBL" id="LWDX02013145">
    <property type="protein sequence ID" value="OEL35140.1"/>
    <property type="molecule type" value="Genomic_DNA"/>
</dbReference>
<feature type="signal peptide" evidence="1">
    <location>
        <begin position="1"/>
        <end position="16"/>
    </location>
</feature>
<keyword evidence="3" id="KW-1185">Reference proteome</keyword>
<dbReference type="AlphaFoldDB" id="A0A1E5WD19"/>
<accession>A0A1E5WD19</accession>
<dbReference type="InterPro" id="IPR038941">
    <property type="entry name" value="At4g14100-like"/>
</dbReference>
<dbReference type="PANTHER" id="PTHR33880:SF4">
    <property type="entry name" value="OS07G0189700 PROTEIN"/>
    <property type="match status" value="1"/>
</dbReference>
<dbReference type="Proteomes" id="UP000095767">
    <property type="component" value="Unassembled WGS sequence"/>
</dbReference>
<protein>
    <submittedName>
        <fullName evidence="2">Uncharacterized protein</fullName>
    </submittedName>
</protein>
<name>A0A1E5WD19_9POAL</name>
<dbReference type="PANTHER" id="PTHR33880">
    <property type="entry name" value="EXPRESSED PROTEIN"/>
    <property type="match status" value="1"/>
</dbReference>